<evidence type="ECO:0000313" key="5">
    <source>
        <dbReference type="Proteomes" id="UP000438429"/>
    </source>
</evidence>
<dbReference type="InterPro" id="IPR014716">
    <property type="entry name" value="Fibrinogen_a/b/g_C_1"/>
</dbReference>
<evidence type="ECO:0000256" key="2">
    <source>
        <dbReference type="SAM" id="SignalP"/>
    </source>
</evidence>
<feature type="chain" id="PRO_5025467082" description="Fibrinogen C-terminal domain-containing protein" evidence="2">
    <location>
        <begin position="22"/>
        <end position="445"/>
    </location>
</feature>
<dbReference type="PANTHER" id="PTHR19143">
    <property type="entry name" value="FIBRINOGEN/TENASCIN/ANGIOPOEITIN"/>
    <property type="match status" value="1"/>
</dbReference>
<dbReference type="GO" id="GO:0009395">
    <property type="term" value="P:phospholipid catabolic process"/>
    <property type="evidence" value="ECO:0007669"/>
    <property type="project" value="TreeGrafter"/>
</dbReference>
<dbReference type="PROSITE" id="PS51406">
    <property type="entry name" value="FIBRINOGEN_C_2"/>
    <property type="match status" value="1"/>
</dbReference>
<reference evidence="4 5" key="1">
    <citation type="submission" date="2019-06" db="EMBL/GenBank/DDBJ databases">
        <title>Draft genomes of female and male turbot (Scophthalmus maximus).</title>
        <authorList>
            <person name="Xu H."/>
            <person name="Xu X.-W."/>
            <person name="Shao C."/>
            <person name="Chen S."/>
        </authorList>
    </citation>
    <scope>NUCLEOTIDE SEQUENCE [LARGE SCALE GENOMIC DNA]</scope>
    <source>
        <strain evidence="4">Ysfricsl-2016a</strain>
        <tissue evidence="4">Blood</tissue>
    </source>
</reference>
<dbReference type="EMBL" id="VEVO01000001">
    <property type="protein sequence ID" value="KAF0047245.1"/>
    <property type="molecule type" value="Genomic_DNA"/>
</dbReference>
<evidence type="ECO:0000313" key="4">
    <source>
        <dbReference type="EMBL" id="KAF0047245.1"/>
    </source>
</evidence>
<dbReference type="InterPro" id="IPR050373">
    <property type="entry name" value="Fibrinogen_C-term_domain"/>
</dbReference>
<protein>
    <recommendedName>
        <fullName evidence="3">Fibrinogen C-terminal domain-containing protein</fullName>
    </recommendedName>
</protein>
<dbReference type="GO" id="GO:0055091">
    <property type="term" value="P:phospholipid homeostasis"/>
    <property type="evidence" value="ECO:0007669"/>
    <property type="project" value="TreeGrafter"/>
</dbReference>
<proteinExistence type="predicted"/>
<dbReference type="InterPro" id="IPR002181">
    <property type="entry name" value="Fibrinogen_a/b/g_C_dom"/>
</dbReference>
<name>A0A6A4TPM7_SCOMX</name>
<dbReference type="InterPro" id="IPR036056">
    <property type="entry name" value="Fibrinogen-like_C"/>
</dbReference>
<dbReference type="Proteomes" id="UP000438429">
    <property type="component" value="Unassembled WGS sequence"/>
</dbReference>
<dbReference type="GO" id="GO:0005615">
    <property type="term" value="C:extracellular space"/>
    <property type="evidence" value="ECO:0007669"/>
    <property type="project" value="TreeGrafter"/>
</dbReference>
<comment type="caution">
    <text evidence="4">The sequence shown here is derived from an EMBL/GenBank/DDBJ whole genome shotgun (WGS) entry which is preliminary data.</text>
</comment>
<gene>
    <name evidence="4" type="ORF">F2P81_000878</name>
</gene>
<keyword evidence="2" id="KW-0732">Signal</keyword>
<sequence length="445" mass="50365">MRPALIAVLFVLSVACVPALCSREEPPVLQPGAPAETRSRFAALDDVRLLANGLLQLGQSLREFVQRTKGQINDILQKLNIFDRSFYQLTVLASEIKEEEEELKKTTVVLKANNEEIKGLSVEINSKVDDILQEKIRLQNKVEGLEKKLSGLLQGLPTSEQVAEINGLRTLIHSQEQSITELLQAVRDQSDQINHQRMKIKNLEEKFTVNTLAQETVERSPDIINVEAPTLIPFLPPSSNSNAEMNHGVTVIQRRRDGYVNFDQTWEKYENGFGHFQGEFWLGLRKIHSLVARGYSVLHIQLEDWKQSKHFIKYRFYLDGPESNYTIHLTHLSGDLPDPMGNHTGMMFSTKDRDNDNHRDVNCAHNYTGGWWFNACGDTNLNGRYFHMRPKGRSERRRGIQWKSAGKASYSFKLSQISVHAGAPPSSTSAAPDTGVFLRSSTNIL</sequence>
<dbReference type="PANTHER" id="PTHR19143:SF222">
    <property type="entry name" value="ANGIOPOIETIN-RELATED PROTEIN 3"/>
    <property type="match status" value="1"/>
</dbReference>
<dbReference type="GO" id="GO:0070328">
    <property type="term" value="P:triglyceride homeostasis"/>
    <property type="evidence" value="ECO:0007669"/>
    <property type="project" value="TreeGrafter"/>
</dbReference>
<dbReference type="PROSITE" id="PS51257">
    <property type="entry name" value="PROKAR_LIPOPROTEIN"/>
    <property type="match status" value="1"/>
</dbReference>
<dbReference type="SMART" id="SM00186">
    <property type="entry name" value="FBG"/>
    <property type="match status" value="1"/>
</dbReference>
<feature type="coiled-coil region" evidence="1">
    <location>
        <begin position="96"/>
        <end position="148"/>
    </location>
</feature>
<evidence type="ECO:0000259" key="3">
    <source>
        <dbReference type="PROSITE" id="PS51406"/>
    </source>
</evidence>
<evidence type="ECO:0000256" key="1">
    <source>
        <dbReference type="SAM" id="Coils"/>
    </source>
</evidence>
<dbReference type="GO" id="GO:0042632">
    <property type="term" value="P:cholesterol homeostasis"/>
    <property type="evidence" value="ECO:0007669"/>
    <property type="project" value="TreeGrafter"/>
</dbReference>
<dbReference type="Pfam" id="PF00147">
    <property type="entry name" value="Fibrinogen_C"/>
    <property type="match status" value="1"/>
</dbReference>
<feature type="domain" description="Fibrinogen C-terminal" evidence="3">
    <location>
        <begin position="244"/>
        <end position="423"/>
    </location>
</feature>
<keyword evidence="1" id="KW-0175">Coiled coil</keyword>
<feature type="signal peptide" evidence="2">
    <location>
        <begin position="1"/>
        <end position="21"/>
    </location>
</feature>
<accession>A0A6A4TPM7</accession>
<dbReference type="SUPFAM" id="SSF56496">
    <property type="entry name" value="Fibrinogen C-terminal domain-like"/>
    <property type="match status" value="1"/>
</dbReference>
<dbReference type="AlphaFoldDB" id="A0A6A4TPM7"/>
<dbReference type="CDD" id="cd00087">
    <property type="entry name" value="FReD"/>
    <property type="match status" value="1"/>
</dbReference>
<dbReference type="Gene3D" id="3.90.215.10">
    <property type="entry name" value="Gamma Fibrinogen, chain A, domain 1"/>
    <property type="match status" value="1"/>
</dbReference>
<organism evidence="4 5">
    <name type="scientific">Scophthalmus maximus</name>
    <name type="common">Turbot</name>
    <name type="synonym">Psetta maxima</name>
    <dbReference type="NCBI Taxonomy" id="52904"/>
    <lineage>
        <taxon>Eukaryota</taxon>
        <taxon>Metazoa</taxon>
        <taxon>Chordata</taxon>
        <taxon>Craniata</taxon>
        <taxon>Vertebrata</taxon>
        <taxon>Euteleostomi</taxon>
        <taxon>Actinopterygii</taxon>
        <taxon>Neopterygii</taxon>
        <taxon>Teleostei</taxon>
        <taxon>Neoteleostei</taxon>
        <taxon>Acanthomorphata</taxon>
        <taxon>Carangaria</taxon>
        <taxon>Pleuronectiformes</taxon>
        <taxon>Pleuronectoidei</taxon>
        <taxon>Scophthalmidae</taxon>
        <taxon>Scophthalmus</taxon>
    </lineage>
</organism>